<dbReference type="EMBL" id="JMQA01000048">
    <property type="protein sequence ID" value="KFM94229.1"/>
    <property type="molecule type" value="Genomic_DNA"/>
</dbReference>
<evidence type="ECO:0000313" key="1">
    <source>
        <dbReference type="EMBL" id="KFM94229.1"/>
    </source>
</evidence>
<dbReference type="InterPro" id="IPR009776">
    <property type="entry name" value="Spore_0_M"/>
</dbReference>
<keyword evidence="2" id="KW-1185">Reference proteome</keyword>
<dbReference type="OrthoDB" id="2351239at2"/>
<organism evidence="1 2">
    <name type="scientific">Paenibacillus macerans</name>
    <name type="common">Bacillus macerans</name>
    <dbReference type="NCBI Taxonomy" id="44252"/>
    <lineage>
        <taxon>Bacteria</taxon>
        <taxon>Bacillati</taxon>
        <taxon>Bacillota</taxon>
        <taxon>Bacilli</taxon>
        <taxon>Bacillales</taxon>
        <taxon>Paenibacillaceae</taxon>
        <taxon>Paenibacillus</taxon>
    </lineage>
</organism>
<dbReference type="HOGENOM" id="CLU_057336_1_2_9"/>
<dbReference type="PANTHER" id="PTHR40053">
    <property type="entry name" value="SPORULATION-CONTROL PROTEIN SPO0M"/>
    <property type="match status" value="1"/>
</dbReference>
<dbReference type="AlphaFoldDB" id="A0A090Y6Y0"/>
<dbReference type="Proteomes" id="UP000029278">
    <property type="component" value="Unassembled WGS sequence"/>
</dbReference>
<dbReference type="PATRIC" id="fig|44252.3.peg.5806"/>
<proteinExistence type="predicted"/>
<name>A0A090Y6Y0_PAEMA</name>
<reference evidence="1 2" key="1">
    <citation type="submission" date="2014-04" db="EMBL/GenBank/DDBJ databases">
        <authorList>
            <person name="Bishop-Lilly K.A."/>
            <person name="Broomall S.M."/>
            <person name="Chain P.S."/>
            <person name="Chertkov O."/>
            <person name="Coyne S.R."/>
            <person name="Daligault H.E."/>
            <person name="Davenport K.W."/>
            <person name="Erkkila T."/>
            <person name="Frey K.G."/>
            <person name="Gibbons H.S."/>
            <person name="Gu W."/>
            <person name="Jaissle J."/>
            <person name="Johnson S.L."/>
            <person name="Koroleva G.I."/>
            <person name="Ladner J.T."/>
            <person name="Lo C.-C."/>
            <person name="Minogue T.D."/>
            <person name="Munk C."/>
            <person name="Palacios G.F."/>
            <person name="Redden C.L."/>
            <person name="Rosenzweig C.N."/>
            <person name="Scholz M.B."/>
            <person name="Teshima H."/>
            <person name="Xu Y."/>
        </authorList>
    </citation>
    <scope>NUCLEOTIDE SEQUENCE [LARGE SCALE GENOMIC DNA]</scope>
    <source>
        <strain evidence="1 2">8244</strain>
    </source>
</reference>
<dbReference type="PANTHER" id="PTHR40053:SF1">
    <property type="entry name" value="SPORULATION-CONTROL PROTEIN SPO0M"/>
    <property type="match status" value="1"/>
</dbReference>
<dbReference type="STRING" id="44252.DJ90_4713"/>
<dbReference type="Pfam" id="PF07070">
    <property type="entry name" value="Spo0M"/>
    <property type="match status" value="1"/>
</dbReference>
<dbReference type="GeneID" id="77010889"/>
<protein>
    <submittedName>
        <fullName evidence="1">Sporulation-control protein spo0M</fullName>
    </submittedName>
</protein>
<accession>A0A090Y6Y0</accession>
<dbReference type="RefSeq" id="WP_036618996.1">
    <property type="nucleotide sequence ID" value="NZ_CP086393.1"/>
</dbReference>
<comment type="caution">
    <text evidence="1">The sequence shown here is derived from an EMBL/GenBank/DDBJ whole genome shotgun (WGS) entry which is preliminary data.</text>
</comment>
<evidence type="ECO:0000313" key="2">
    <source>
        <dbReference type="Proteomes" id="UP000029278"/>
    </source>
</evidence>
<gene>
    <name evidence="1" type="primary">spo0M</name>
    <name evidence="1" type="ORF">DJ90_4713</name>
</gene>
<sequence length="257" mass="28954">MSFFKKMLASVGIGAARINTELDTLEVAVGGEIGGTVYLEGGQADQSIDNIYLKLKTHYIREQGDSKLRETATIAKYLVTQGFELKAGERKQIPFRFRLPDRMPVTLRNVPIWIETGLDIDMGVDPKDEDLIHVVPDRKMRTVLDAAELLGFRLREVTNDYAPRLGGALPFVQEFEYAPGGRFYGYLDELEILFFPKGDTLELILQVDRRARGLSGLFAEALELDERFVRVRLSRDDLLRGPQSVAAQLEAVIARHI</sequence>